<evidence type="ECO:0000313" key="2">
    <source>
        <dbReference type="EMBL" id="SVA51594.1"/>
    </source>
</evidence>
<sequence>MDELDDAQVFLPDIWASHALYNPNKEAVICGQERITWGELGQDLNRIANVLLSEGISRGDRVVVLMSNSTAALEIILGVVKAGACVVPLSGLLTGSQLAVLIDDADAVMLIASREYQSVID</sequence>
<feature type="non-terminal residue" evidence="2">
    <location>
        <position position="121"/>
    </location>
</feature>
<gene>
    <name evidence="2" type="ORF">METZ01_LOCUS104448</name>
</gene>
<dbReference type="Pfam" id="PF00501">
    <property type="entry name" value="AMP-binding"/>
    <property type="match status" value="1"/>
</dbReference>
<feature type="domain" description="AMP-dependent synthetase/ligase" evidence="1">
    <location>
        <begin position="19"/>
        <end position="113"/>
    </location>
</feature>
<evidence type="ECO:0000259" key="1">
    <source>
        <dbReference type="Pfam" id="PF00501"/>
    </source>
</evidence>
<name>A0A381WGH9_9ZZZZ</name>
<reference evidence="2" key="1">
    <citation type="submission" date="2018-05" db="EMBL/GenBank/DDBJ databases">
        <authorList>
            <person name="Lanie J.A."/>
            <person name="Ng W.-L."/>
            <person name="Kazmierczak K.M."/>
            <person name="Andrzejewski T.M."/>
            <person name="Davidsen T.M."/>
            <person name="Wayne K.J."/>
            <person name="Tettelin H."/>
            <person name="Glass J.I."/>
            <person name="Rusch D."/>
            <person name="Podicherti R."/>
            <person name="Tsui H.-C.T."/>
            <person name="Winkler M.E."/>
        </authorList>
    </citation>
    <scope>NUCLEOTIDE SEQUENCE</scope>
</reference>
<organism evidence="2">
    <name type="scientific">marine metagenome</name>
    <dbReference type="NCBI Taxonomy" id="408172"/>
    <lineage>
        <taxon>unclassified sequences</taxon>
        <taxon>metagenomes</taxon>
        <taxon>ecological metagenomes</taxon>
    </lineage>
</organism>
<dbReference type="InterPro" id="IPR050237">
    <property type="entry name" value="ATP-dep_AMP-bd_enzyme"/>
</dbReference>
<dbReference type="PANTHER" id="PTHR43767">
    <property type="entry name" value="LONG-CHAIN-FATTY-ACID--COA LIGASE"/>
    <property type="match status" value="1"/>
</dbReference>
<dbReference type="EMBL" id="UINC01011734">
    <property type="protein sequence ID" value="SVA51594.1"/>
    <property type="molecule type" value="Genomic_DNA"/>
</dbReference>
<dbReference type="AlphaFoldDB" id="A0A381WGH9"/>
<protein>
    <recommendedName>
        <fullName evidence="1">AMP-dependent synthetase/ligase domain-containing protein</fullName>
    </recommendedName>
</protein>
<dbReference type="Gene3D" id="3.40.50.980">
    <property type="match status" value="1"/>
</dbReference>
<accession>A0A381WGH9</accession>
<proteinExistence type="predicted"/>
<dbReference type="PANTHER" id="PTHR43767:SF1">
    <property type="entry name" value="NONRIBOSOMAL PEPTIDE SYNTHASE PES1 (EUROFUNG)-RELATED"/>
    <property type="match status" value="1"/>
</dbReference>
<dbReference type="SUPFAM" id="SSF56801">
    <property type="entry name" value="Acetyl-CoA synthetase-like"/>
    <property type="match status" value="1"/>
</dbReference>
<dbReference type="InterPro" id="IPR000873">
    <property type="entry name" value="AMP-dep_synth/lig_dom"/>
</dbReference>